<evidence type="ECO:0000313" key="3">
    <source>
        <dbReference type="RefSeq" id="XP_014472357.1"/>
    </source>
</evidence>
<keyword evidence="2" id="KW-1185">Reference proteome</keyword>
<feature type="region of interest" description="Disordered" evidence="1">
    <location>
        <begin position="212"/>
        <end position="235"/>
    </location>
</feature>
<dbReference type="RefSeq" id="XP_014472357.1">
    <property type="nucleotide sequence ID" value="XM_014616871.1"/>
</dbReference>
<sequence length="235" mass="27188">MDRKYQKVGLGVGAIHNPPRAKYSEDTRNLIKLLMEESKLTMLQRKTIQEAVDKGESLPPSIDRKKTKDADNKTSEHYCVKAPSAWRRRSQDTIISSGAYEREQFRRTAPLPNKDKQKRHLACMMAFGKDIPETPHGPKILHRARREPPAIPEGVDPLNELVEAIQERMDFLNDMESLGMEKKYQPIIQQEIAQKIRLLELMDKQMPEETRKKIAGFKYKKPPPKPFPMEDLDES</sequence>
<dbReference type="KEGG" id="dqu:106743231"/>
<name>A0A6P3X2B1_DINQU</name>
<dbReference type="PANTHER" id="PTHR28348:SF1">
    <property type="entry name" value="UPF0193 PROTEIN EVG1"/>
    <property type="match status" value="1"/>
</dbReference>
<evidence type="ECO:0000256" key="1">
    <source>
        <dbReference type="SAM" id="MobiDB-lite"/>
    </source>
</evidence>
<dbReference type="InterPro" id="IPR007914">
    <property type="entry name" value="UPF0193"/>
</dbReference>
<gene>
    <name evidence="3" type="primary">LOC106743231</name>
</gene>
<dbReference type="PANTHER" id="PTHR28348">
    <property type="entry name" value="UPF0193 PROTEIN EVG1"/>
    <property type="match status" value="1"/>
</dbReference>
<reference evidence="3" key="1">
    <citation type="submission" date="2025-08" db="UniProtKB">
        <authorList>
            <consortium name="RefSeq"/>
        </authorList>
    </citation>
    <scope>IDENTIFICATION</scope>
</reference>
<dbReference type="Proteomes" id="UP000515204">
    <property type="component" value="Unplaced"/>
</dbReference>
<proteinExistence type="predicted"/>
<evidence type="ECO:0000313" key="2">
    <source>
        <dbReference type="Proteomes" id="UP000515204"/>
    </source>
</evidence>
<organism evidence="2 3">
    <name type="scientific">Dinoponera quadriceps</name>
    <name type="common">South American ant</name>
    <dbReference type="NCBI Taxonomy" id="609295"/>
    <lineage>
        <taxon>Eukaryota</taxon>
        <taxon>Metazoa</taxon>
        <taxon>Ecdysozoa</taxon>
        <taxon>Arthropoda</taxon>
        <taxon>Hexapoda</taxon>
        <taxon>Insecta</taxon>
        <taxon>Pterygota</taxon>
        <taxon>Neoptera</taxon>
        <taxon>Endopterygota</taxon>
        <taxon>Hymenoptera</taxon>
        <taxon>Apocrita</taxon>
        <taxon>Aculeata</taxon>
        <taxon>Formicoidea</taxon>
        <taxon>Formicidae</taxon>
        <taxon>Ponerinae</taxon>
        <taxon>Ponerini</taxon>
        <taxon>Dinoponera</taxon>
    </lineage>
</organism>
<dbReference type="Pfam" id="PF05250">
    <property type="entry name" value="UPF0193"/>
    <property type="match status" value="1"/>
</dbReference>
<dbReference type="AlphaFoldDB" id="A0A6P3X2B1"/>
<protein>
    <submittedName>
        <fullName evidence="3">UPF0193 protein EVG1 homolog</fullName>
    </submittedName>
</protein>
<feature type="compositionally biased region" description="Basic residues" evidence="1">
    <location>
        <begin position="213"/>
        <end position="223"/>
    </location>
</feature>
<feature type="region of interest" description="Disordered" evidence="1">
    <location>
        <begin position="52"/>
        <end position="75"/>
    </location>
</feature>
<dbReference type="GeneID" id="106743231"/>
<dbReference type="OrthoDB" id="10262032at2759"/>
<accession>A0A6P3X2B1</accession>